<evidence type="ECO:0000256" key="8">
    <source>
        <dbReference type="RuleBase" id="RU000405"/>
    </source>
</evidence>
<dbReference type="PANTHER" id="PTHR45655">
    <property type="entry name" value="GUANYLATE CYCLASE SOLUBLE SUBUNIT BETA-2"/>
    <property type="match status" value="1"/>
</dbReference>
<dbReference type="PROSITE" id="PS00452">
    <property type="entry name" value="GUANYLATE_CYCLASE_1"/>
    <property type="match status" value="1"/>
</dbReference>
<dbReference type="GO" id="GO:0070482">
    <property type="term" value="P:response to oxygen levels"/>
    <property type="evidence" value="ECO:0007669"/>
    <property type="project" value="TreeGrafter"/>
</dbReference>
<keyword evidence="4" id="KW-0547">Nucleotide-binding</keyword>
<dbReference type="AlphaFoldDB" id="A0AA88I100"/>
<evidence type="ECO:0000259" key="10">
    <source>
        <dbReference type="PROSITE" id="PS50125"/>
    </source>
</evidence>
<accession>A0AA88I100</accession>
<keyword evidence="12" id="KW-1185">Reference proteome</keyword>
<feature type="coiled-coil region" evidence="9">
    <location>
        <begin position="373"/>
        <end position="407"/>
    </location>
</feature>
<dbReference type="InterPro" id="IPR011644">
    <property type="entry name" value="Heme_NO-bd"/>
</dbReference>
<dbReference type="Gene3D" id="6.10.250.780">
    <property type="match status" value="1"/>
</dbReference>
<evidence type="ECO:0000256" key="9">
    <source>
        <dbReference type="SAM" id="Coils"/>
    </source>
</evidence>
<evidence type="ECO:0000256" key="1">
    <source>
        <dbReference type="ARBA" id="ARBA00004496"/>
    </source>
</evidence>
<comment type="similarity">
    <text evidence="8">Belongs to the adenylyl cyclase class-4/guanylyl cyclase family.</text>
</comment>
<organism evidence="11 12">
    <name type="scientific">Artemia franciscana</name>
    <name type="common">Brine shrimp</name>
    <name type="synonym">Artemia sanfranciscana</name>
    <dbReference type="NCBI Taxonomy" id="6661"/>
    <lineage>
        <taxon>Eukaryota</taxon>
        <taxon>Metazoa</taxon>
        <taxon>Ecdysozoa</taxon>
        <taxon>Arthropoda</taxon>
        <taxon>Crustacea</taxon>
        <taxon>Branchiopoda</taxon>
        <taxon>Anostraca</taxon>
        <taxon>Artemiidae</taxon>
        <taxon>Artemia</taxon>
    </lineage>
</organism>
<comment type="caution">
    <text evidence="11">The sequence shown here is derived from an EMBL/GenBank/DDBJ whole genome shotgun (WGS) entry which is preliminary data.</text>
</comment>
<dbReference type="PROSITE" id="PS50125">
    <property type="entry name" value="GUANYLATE_CYCLASE_2"/>
    <property type="match status" value="1"/>
</dbReference>
<comment type="subcellular location">
    <subcellularLocation>
        <location evidence="1">Cytoplasm</location>
    </subcellularLocation>
</comment>
<name>A0AA88I100_ARTSF</name>
<dbReference type="GO" id="GO:0019934">
    <property type="term" value="P:cGMP-mediated signaling"/>
    <property type="evidence" value="ECO:0007669"/>
    <property type="project" value="TreeGrafter"/>
</dbReference>
<proteinExistence type="inferred from homology"/>
<dbReference type="Pfam" id="PF00211">
    <property type="entry name" value="Guanylate_cyc"/>
    <property type="match status" value="1"/>
</dbReference>
<dbReference type="InterPro" id="IPR029787">
    <property type="entry name" value="Nucleotide_cyclase"/>
</dbReference>
<reference evidence="11" key="1">
    <citation type="submission" date="2023-07" db="EMBL/GenBank/DDBJ databases">
        <title>Chromosome-level genome assembly of Artemia franciscana.</title>
        <authorList>
            <person name="Jo E."/>
        </authorList>
    </citation>
    <scope>NUCLEOTIDE SEQUENCE</scope>
    <source>
        <tissue evidence="11">Whole body</tissue>
    </source>
</reference>
<dbReference type="InterPro" id="IPR024096">
    <property type="entry name" value="NO_sig/Golgi_transp_ligand-bd"/>
</dbReference>
<protein>
    <recommendedName>
        <fullName evidence="2">guanylate cyclase</fullName>
        <ecNumber evidence="2">4.6.1.2</ecNumber>
    </recommendedName>
</protein>
<keyword evidence="9" id="KW-0175">Coiled coil</keyword>
<dbReference type="GO" id="GO:0020037">
    <property type="term" value="F:heme binding"/>
    <property type="evidence" value="ECO:0007669"/>
    <property type="project" value="InterPro"/>
</dbReference>
<dbReference type="SMART" id="SM00044">
    <property type="entry name" value="CYCc"/>
    <property type="match status" value="1"/>
</dbReference>
<evidence type="ECO:0000256" key="7">
    <source>
        <dbReference type="ARBA" id="ARBA00023293"/>
    </source>
</evidence>
<dbReference type="Pfam" id="PF07700">
    <property type="entry name" value="HNOB"/>
    <property type="match status" value="1"/>
</dbReference>
<dbReference type="GO" id="GO:0004383">
    <property type="term" value="F:guanylate cyclase activity"/>
    <property type="evidence" value="ECO:0007669"/>
    <property type="project" value="UniProtKB-EC"/>
</dbReference>
<dbReference type="Gene3D" id="3.90.1520.10">
    <property type="entry name" value="H-NOX domain"/>
    <property type="match status" value="1"/>
</dbReference>
<dbReference type="Gene3D" id="3.30.70.1230">
    <property type="entry name" value="Nucleotide cyclase"/>
    <property type="match status" value="1"/>
</dbReference>
<dbReference type="SUPFAM" id="SSF111126">
    <property type="entry name" value="Ligand-binding domain in the NO signalling and Golgi transport"/>
    <property type="match status" value="1"/>
</dbReference>
<evidence type="ECO:0000256" key="2">
    <source>
        <dbReference type="ARBA" id="ARBA00012202"/>
    </source>
</evidence>
<dbReference type="InterPro" id="IPR001054">
    <property type="entry name" value="A/G_cyclase"/>
</dbReference>
<evidence type="ECO:0000256" key="3">
    <source>
        <dbReference type="ARBA" id="ARBA00022490"/>
    </source>
</evidence>
<dbReference type="CDD" id="cd07302">
    <property type="entry name" value="CHD"/>
    <property type="match status" value="1"/>
</dbReference>
<evidence type="ECO:0000256" key="5">
    <source>
        <dbReference type="ARBA" id="ARBA00023134"/>
    </source>
</evidence>
<dbReference type="InterPro" id="IPR038158">
    <property type="entry name" value="H-NOX_domain_sf"/>
</dbReference>
<dbReference type="FunFam" id="3.30.450.260:FF:000002">
    <property type="entry name" value="guanylate cyclase soluble subunit alpha-2"/>
    <property type="match status" value="1"/>
</dbReference>
<dbReference type="InterPro" id="IPR018297">
    <property type="entry name" value="A/G_cyclase_CS"/>
</dbReference>
<dbReference type="InterPro" id="IPR011645">
    <property type="entry name" value="HNOB_dom_associated"/>
</dbReference>
<evidence type="ECO:0000313" key="12">
    <source>
        <dbReference type="Proteomes" id="UP001187531"/>
    </source>
</evidence>
<keyword evidence="6 8" id="KW-0456">Lyase</keyword>
<gene>
    <name evidence="11" type="ORF">QYM36_006720</name>
</gene>
<dbReference type="SUPFAM" id="SSF55073">
    <property type="entry name" value="Nucleotide cyclase"/>
    <property type="match status" value="1"/>
</dbReference>
<dbReference type="InterPro" id="IPR042463">
    <property type="entry name" value="HNOB_dom_associated_sf"/>
</dbReference>
<feature type="domain" description="Guanylate cyclase" evidence="10">
    <location>
        <begin position="439"/>
        <end position="566"/>
    </location>
</feature>
<evidence type="ECO:0000256" key="4">
    <source>
        <dbReference type="ARBA" id="ARBA00022741"/>
    </source>
</evidence>
<dbReference type="Pfam" id="PF07701">
    <property type="entry name" value="HNOBA"/>
    <property type="match status" value="1"/>
</dbReference>
<evidence type="ECO:0000313" key="11">
    <source>
        <dbReference type="EMBL" id="KAK2718026.1"/>
    </source>
</evidence>
<dbReference type="EMBL" id="JAVRJZ010000010">
    <property type="protein sequence ID" value="KAK2718026.1"/>
    <property type="molecule type" value="Genomic_DNA"/>
</dbReference>
<keyword evidence="7" id="KW-0141">cGMP biosynthesis</keyword>
<sequence>MSCPFRSKSEENIVEEKEANIGELNEAISSLILLPFSEVREALQTLFYDIDSGGADEDLQRFISLSPDLRLCLKLDESNFLLENMFLRLQHLKADEFRVVLEALGEKLLVACLTKFSGTLRNFAPNLQDFLTGLGSVFAELRISNNTKDYHRTSFSCVRDPERILLHYGTNTPTAGYIFAGVLKGIAKNLFRCSLSMQVTLHELSSLESKRYHFGYKIKTVPMQNREWGTERFSSKTFCSAFPWHLVLDRKLKIVELGAGFLKLFGRSIRLYESDFVTYLEIRKPHVNPTSFAKIVKKINSPFILRCRRTANTSDTHENQALDFKAQIIYMPQNDHLLIFASPCVDGLEGLNSNGLYISDIPIHDARRDVILVKEQSRAQDGLKRRMDKLRRSVEEASTAVDEERRKNVSLLHMIFPPDIARTLWQGQAVEAQTHSEVTLLFSDIVGFTAICSEATPMQVVEMLQSLYTCFDKLCGFLDVYKVETIGDAYCVAAGLHRPSATHAQQVCWMALRIVESCRDHQTPDGQPIKMRVGIHSGTVIAGVVGRQMPRYCLFGHTVALAAKFESSSEAWRVHISPATFKYIKNDGFVFKERSRECLPKDYPSSDKDCSYFLLDYLYPRKSKLSRLKGLDDISLAVEELGIGDGSK</sequence>
<keyword evidence="5" id="KW-0342">GTP-binding</keyword>
<dbReference type="Proteomes" id="UP001187531">
    <property type="component" value="Unassembled WGS sequence"/>
</dbReference>
<dbReference type="GO" id="GO:0005525">
    <property type="term" value="F:GTP binding"/>
    <property type="evidence" value="ECO:0007669"/>
    <property type="project" value="UniProtKB-KW"/>
</dbReference>
<dbReference type="FunFam" id="3.30.70.1230:FF:000007">
    <property type="entry name" value="Guanylate cyclase soluble subunit alpha-3"/>
    <property type="match status" value="1"/>
</dbReference>
<dbReference type="PANTHER" id="PTHR45655:SF6">
    <property type="entry name" value="HEAD-SPECIFIC GUANYLATE CYCLASE"/>
    <property type="match status" value="1"/>
</dbReference>
<dbReference type="EC" id="4.6.1.2" evidence="2"/>
<dbReference type="Gene3D" id="3.30.450.260">
    <property type="entry name" value="Haem NO binding associated domain"/>
    <property type="match status" value="1"/>
</dbReference>
<evidence type="ECO:0000256" key="6">
    <source>
        <dbReference type="ARBA" id="ARBA00023239"/>
    </source>
</evidence>
<keyword evidence="3" id="KW-0963">Cytoplasm</keyword>
<dbReference type="GO" id="GO:0008074">
    <property type="term" value="C:guanylate cyclase complex, soluble"/>
    <property type="evidence" value="ECO:0007669"/>
    <property type="project" value="TreeGrafter"/>
</dbReference>